<dbReference type="SUPFAM" id="SSF49503">
    <property type="entry name" value="Cupredoxins"/>
    <property type="match status" value="1"/>
</dbReference>
<gene>
    <name evidence="3" type="ORF">DZC73_04020</name>
</gene>
<name>A0A3N7HV24_9BURK</name>
<dbReference type="GO" id="GO:0030246">
    <property type="term" value="F:carbohydrate binding"/>
    <property type="evidence" value="ECO:0007669"/>
    <property type="project" value="InterPro"/>
</dbReference>
<dbReference type="InterPro" id="IPR013784">
    <property type="entry name" value="Carb-bd-like_fold"/>
</dbReference>
<dbReference type="RefSeq" id="WP_124538880.1">
    <property type="nucleotide sequence ID" value="NZ_QUSW01000001.1"/>
</dbReference>
<comment type="caution">
    <text evidence="3">The sequence shown here is derived from an EMBL/GenBank/DDBJ whole genome shotgun (WGS) entry which is preliminary data.</text>
</comment>
<dbReference type="SUPFAM" id="SSF49452">
    <property type="entry name" value="Starch-binding domain-like"/>
    <property type="match status" value="1"/>
</dbReference>
<accession>A0A3N7HV24</accession>
<dbReference type="GO" id="GO:0042597">
    <property type="term" value="C:periplasmic space"/>
    <property type="evidence" value="ECO:0007669"/>
    <property type="project" value="UniProtKB-SubCell"/>
</dbReference>
<keyword evidence="4" id="KW-1185">Reference proteome</keyword>
<dbReference type="OrthoDB" id="9772097at2"/>
<sequence>MSRHHLLRPSLLALLAAVAGVAGVANAGTLQISVTDKDGKPAQDVVVLVEPATKVAPKAPAAPVQVVQQDLKFSPFLTVVPVGTTLRFINKDSYDHHVRSTPSGPLGSMPSVKNFELRLDAAQEASASADEYKTAAPKGKKSGTSWQDVKVDQAGPIGLGCHLHSSMRGQVYVSGTPFFAKTDANGQASIDGVPDGAAEVAIWHPDQLAEQTPVRVTVTAAPVKAVGQLNFTPRKRKG</sequence>
<evidence type="ECO:0000256" key="2">
    <source>
        <dbReference type="SAM" id="SignalP"/>
    </source>
</evidence>
<evidence type="ECO:0000256" key="1">
    <source>
        <dbReference type="ARBA" id="ARBA00004418"/>
    </source>
</evidence>
<comment type="subcellular location">
    <subcellularLocation>
        <location evidence="1">Periplasm</location>
    </subcellularLocation>
</comment>
<dbReference type="InterPro" id="IPR008972">
    <property type="entry name" value="Cupredoxin"/>
</dbReference>
<dbReference type="Proteomes" id="UP000267464">
    <property type="component" value="Unassembled WGS sequence"/>
</dbReference>
<dbReference type="Gene3D" id="2.60.40.420">
    <property type="entry name" value="Cupredoxins - blue copper proteins"/>
    <property type="match status" value="1"/>
</dbReference>
<dbReference type="AlphaFoldDB" id="A0A3N7HV24"/>
<keyword evidence="2" id="KW-0732">Signal</keyword>
<protein>
    <submittedName>
        <fullName evidence="3">Plastocyanin</fullName>
    </submittedName>
</protein>
<evidence type="ECO:0000313" key="3">
    <source>
        <dbReference type="EMBL" id="RQP26208.1"/>
    </source>
</evidence>
<reference evidence="3 4" key="2">
    <citation type="submission" date="2018-12" db="EMBL/GenBank/DDBJ databases">
        <title>Rhizobacter gummiphilus sp. nov., a rubber-degrading bacterium isolated from the soil of a botanical garden in Japan.</title>
        <authorList>
            <person name="Shunsuke S.S."/>
        </authorList>
    </citation>
    <scope>NUCLEOTIDE SEQUENCE [LARGE SCALE GENOMIC DNA]</scope>
    <source>
        <strain evidence="3 4">S-16</strain>
    </source>
</reference>
<dbReference type="EMBL" id="QUSW01000001">
    <property type="protein sequence ID" value="RQP26208.1"/>
    <property type="molecule type" value="Genomic_DNA"/>
</dbReference>
<evidence type="ECO:0000313" key="4">
    <source>
        <dbReference type="Proteomes" id="UP000267464"/>
    </source>
</evidence>
<organism evidence="3 4">
    <name type="scientific">Piscinibacter terrae</name>
    <dbReference type="NCBI Taxonomy" id="2496871"/>
    <lineage>
        <taxon>Bacteria</taxon>
        <taxon>Pseudomonadati</taxon>
        <taxon>Pseudomonadota</taxon>
        <taxon>Betaproteobacteria</taxon>
        <taxon>Burkholderiales</taxon>
        <taxon>Sphaerotilaceae</taxon>
        <taxon>Piscinibacter</taxon>
    </lineage>
</organism>
<reference evidence="3 4" key="1">
    <citation type="submission" date="2018-08" db="EMBL/GenBank/DDBJ databases">
        <authorList>
            <person name="Khan S.A."/>
            <person name="Jeon C.O."/>
            <person name="Chun B.H."/>
            <person name="Jeong S.E."/>
        </authorList>
    </citation>
    <scope>NUCLEOTIDE SEQUENCE [LARGE SCALE GENOMIC DNA]</scope>
    <source>
        <strain evidence="3 4">S-16</strain>
    </source>
</reference>
<feature type="signal peptide" evidence="2">
    <location>
        <begin position="1"/>
        <end position="27"/>
    </location>
</feature>
<feature type="chain" id="PRO_5018147841" evidence="2">
    <location>
        <begin position="28"/>
        <end position="238"/>
    </location>
</feature>
<proteinExistence type="predicted"/>